<dbReference type="InterPro" id="IPR009027">
    <property type="entry name" value="Ribosomal_bL9/RNase_H1_N"/>
</dbReference>
<dbReference type="AlphaFoldDB" id="B0D5J6"/>
<dbReference type="InParanoid" id="B0D5J6"/>
<keyword evidence="2" id="KW-1185">Reference proteome</keyword>
<dbReference type="OrthoDB" id="3270804at2759"/>
<dbReference type="GeneID" id="6074941"/>
<protein>
    <submittedName>
        <fullName evidence="1">Predicted protein</fullName>
    </submittedName>
</protein>
<evidence type="ECO:0000313" key="2">
    <source>
        <dbReference type="Proteomes" id="UP000001194"/>
    </source>
</evidence>
<dbReference type="Proteomes" id="UP000001194">
    <property type="component" value="Unassembled WGS sequence"/>
</dbReference>
<proteinExistence type="predicted"/>
<dbReference type="EMBL" id="DS547098">
    <property type="protein sequence ID" value="EDR10032.1"/>
    <property type="molecule type" value="Genomic_DNA"/>
</dbReference>
<accession>B0D5J6</accession>
<gene>
    <name evidence="1" type="ORF">LACBIDRAFT_317933</name>
</gene>
<name>B0D5J6_LACBS</name>
<dbReference type="SUPFAM" id="SSF55658">
    <property type="entry name" value="L9 N-domain-like"/>
    <property type="match status" value="1"/>
</dbReference>
<dbReference type="HOGENOM" id="CLU_1090158_0_0_1"/>
<dbReference type="KEGG" id="lbc:LACBIDRAFT_317933"/>
<dbReference type="RefSeq" id="XP_001879417.1">
    <property type="nucleotide sequence ID" value="XM_001879382.1"/>
</dbReference>
<organism evidence="2">
    <name type="scientific">Laccaria bicolor (strain S238N-H82 / ATCC MYA-4686)</name>
    <name type="common">Bicoloured deceiver</name>
    <name type="synonym">Laccaria laccata var. bicolor</name>
    <dbReference type="NCBI Taxonomy" id="486041"/>
    <lineage>
        <taxon>Eukaryota</taxon>
        <taxon>Fungi</taxon>
        <taxon>Dikarya</taxon>
        <taxon>Basidiomycota</taxon>
        <taxon>Agaricomycotina</taxon>
        <taxon>Agaricomycetes</taxon>
        <taxon>Agaricomycetidae</taxon>
        <taxon>Agaricales</taxon>
        <taxon>Agaricineae</taxon>
        <taxon>Hydnangiaceae</taxon>
        <taxon>Laccaria</taxon>
    </lineage>
</organism>
<reference evidence="1 2" key="1">
    <citation type="journal article" date="2008" name="Nature">
        <title>The genome of Laccaria bicolor provides insights into mycorrhizal symbiosis.</title>
        <authorList>
            <person name="Martin F."/>
            <person name="Aerts A."/>
            <person name="Ahren D."/>
            <person name="Brun A."/>
            <person name="Danchin E.G.J."/>
            <person name="Duchaussoy F."/>
            <person name="Gibon J."/>
            <person name="Kohler A."/>
            <person name="Lindquist E."/>
            <person name="Pereda V."/>
            <person name="Salamov A."/>
            <person name="Shapiro H.J."/>
            <person name="Wuyts J."/>
            <person name="Blaudez D."/>
            <person name="Buee M."/>
            <person name="Brokstein P."/>
            <person name="Canbaeck B."/>
            <person name="Cohen D."/>
            <person name="Courty P.E."/>
            <person name="Coutinho P.M."/>
            <person name="Delaruelle C."/>
            <person name="Detter J.C."/>
            <person name="Deveau A."/>
            <person name="DiFazio S."/>
            <person name="Duplessis S."/>
            <person name="Fraissinet-Tachet L."/>
            <person name="Lucic E."/>
            <person name="Frey-Klett P."/>
            <person name="Fourrey C."/>
            <person name="Feussner I."/>
            <person name="Gay G."/>
            <person name="Grimwood J."/>
            <person name="Hoegger P.J."/>
            <person name="Jain P."/>
            <person name="Kilaru S."/>
            <person name="Labbe J."/>
            <person name="Lin Y.C."/>
            <person name="Legue V."/>
            <person name="Le Tacon F."/>
            <person name="Marmeisse R."/>
            <person name="Melayah D."/>
            <person name="Montanini B."/>
            <person name="Muratet M."/>
            <person name="Nehls U."/>
            <person name="Niculita-Hirzel H."/>
            <person name="Oudot-Le Secq M.P."/>
            <person name="Peter M."/>
            <person name="Quesneville H."/>
            <person name="Rajashekar B."/>
            <person name="Reich M."/>
            <person name="Rouhier N."/>
            <person name="Schmutz J."/>
            <person name="Yin T."/>
            <person name="Chalot M."/>
            <person name="Henrissat B."/>
            <person name="Kuees U."/>
            <person name="Lucas S."/>
            <person name="Van de Peer Y."/>
            <person name="Podila G.K."/>
            <person name="Polle A."/>
            <person name="Pukkila P.J."/>
            <person name="Richardson P.M."/>
            <person name="Rouze P."/>
            <person name="Sanders I.R."/>
            <person name="Stajich J.E."/>
            <person name="Tunlid A."/>
            <person name="Tuskan G."/>
            <person name="Grigoriev I.V."/>
        </authorList>
    </citation>
    <scope>NUCLEOTIDE SEQUENCE [LARGE SCALE GENOMIC DNA]</scope>
    <source>
        <strain evidence="2">S238N-H82 / ATCC MYA-4686</strain>
    </source>
</reference>
<sequence length="287" mass="29382">MARLPHNNAPTNAGASLADSSSIEDLFSGLHISPAQARGIVIALLRISNGDSNANAPATVGEARSGIAPDDFEVLPPVSNAEASNPVASSPATTDWSTTIVVSPAGDELDHLLADDVILVSSRLSPLSPYPVRPLASRASAAPAVAMALVASPAGNSRTEAVTDADSAYLDAPAVSYTDNAMTASATLVDLANLTAAVTATALSSDDGEEDVEDNGGLYHIPASTEAGPFYMVTRGLEIGIFAGWGNTSQLVTGISNAVFSRVPSVHEGHIRMQQAIASGFVKQLHK</sequence>
<evidence type="ECO:0000313" key="1">
    <source>
        <dbReference type="EMBL" id="EDR10032.1"/>
    </source>
</evidence>